<evidence type="ECO:0000313" key="3">
    <source>
        <dbReference type="Proteomes" id="UP001562425"/>
    </source>
</evidence>
<feature type="region of interest" description="Disordered" evidence="1">
    <location>
        <begin position="1"/>
        <end position="86"/>
    </location>
</feature>
<keyword evidence="3" id="KW-1185">Reference proteome</keyword>
<organism evidence="2 3">
    <name type="scientific">Culex pipiens pipiens</name>
    <name type="common">Northern house mosquito</name>
    <dbReference type="NCBI Taxonomy" id="38569"/>
    <lineage>
        <taxon>Eukaryota</taxon>
        <taxon>Metazoa</taxon>
        <taxon>Ecdysozoa</taxon>
        <taxon>Arthropoda</taxon>
        <taxon>Hexapoda</taxon>
        <taxon>Insecta</taxon>
        <taxon>Pterygota</taxon>
        <taxon>Neoptera</taxon>
        <taxon>Endopterygota</taxon>
        <taxon>Diptera</taxon>
        <taxon>Nematocera</taxon>
        <taxon>Culicoidea</taxon>
        <taxon>Culicidae</taxon>
        <taxon>Culicinae</taxon>
        <taxon>Culicini</taxon>
        <taxon>Culex</taxon>
        <taxon>Culex</taxon>
    </lineage>
</organism>
<evidence type="ECO:0000313" key="2">
    <source>
        <dbReference type="EMBL" id="KAL1400683.1"/>
    </source>
</evidence>
<gene>
    <name evidence="2" type="ORF">pipiens_007236</name>
</gene>
<reference evidence="2 3" key="1">
    <citation type="submission" date="2024-05" db="EMBL/GenBank/DDBJ databases">
        <title>Culex pipiens pipiens assembly and annotation.</title>
        <authorList>
            <person name="Alout H."/>
            <person name="Durand T."/>
        </authorList>
    </citation>
    <scope>NUCLEOTIDE SEQUENCE [LARGE SCALE GENOMIC DNA]</scope>
    <source>
        <strain evidence="2">HA-2024</strain>
        <tissue evidence="2">Whole body</tissue>
    </source>
</reference>
<name>A0ABD1DLQ9_CULPP</name>
<comment type="caution">
    <text evidence="2">The sequence shown here is derived from an EMBL/GenBank/DDBJ whole genome shotgun (WGS) entry which is preliminary data.</text>
</comment>
<feature type="compositionally biased region" description="Gly residues" evidence="1">
    <location>
        <begin position="30"/>
        <end position="42"/>
    </location>
</feature>
<dbReference type="EMBL" id="JBEHCU010005164">
    <property type="protein sequence ID" value="KAL1400683.1"/>
    <property type="molecule type" value="Genomic_DNA"/>
</dbReference>
<protein>
    <submittedName>
        <fullName evidence="2">Uncharacterized protein</fullName>
    </submittedName>
</protein>
<accession>A0ABD1DLQ9</accession>
<dbReference type="Proteomes" id="UP001562425">
    <property type="component" value="Unassembled WGS sequence"/>
</dbReference>
<proteinExistence type="predicted"/>
<feature type="non-terminal residue" evidence="2">
    <location>
        <position position="1"/>
    </location>
</feature>
<dbReference type="AlphaFoldDB" id="A0ABD1DLQ9"/>
<sequence length="203" mass="21821">PTGPGSAQMPRSIVSPPKAAFLTPPATAPSGGGGGGVGGGGYEPNPSTDKITDRRVPRLCQQSQQTTPGRAPVVRKGGARAAPPTRNCMITGGVELVPLLAKRRSQPRPISLGTTDVTKIDKYSSNGKFYATHPNEDPAYLHELCSQMDQKQHRTENSRAAEFETSRQHFETWSTFWGRPGHGAPLPNKNKLNLDNLLYAAPR</sequence>
<evidence type="ECO:0000256" key="1">
    <source>
        <dbReference type="SAM" id="MobiDB-lite"/>
    </source>
</evidence>